<evidence type="ECO:0000256" key="1">
    <source>
        <dbReference type="ARBA" id="ARBA00005964"/>
    </source>
</evidence>
<dbReference type="EMBL" id="JPOX01000005">
    <property type="protein sequence ID" value="KFX51471.1"/>
    <property type="molecule type" value="Genomic_DNA"/>
</dbReference>
<evidence type="ECO:0000256" key="2">
    <source>
        <dbReference type="ARBA" id="ARBA00022801"/>
    </source>
</evidence>
<dbReference type="PANTHER" id="PTHR43142:SF11">
    <property type="entry name" value="CARBOXYLIC ESTER HYDROLASE"/>
    <property type="match status" value="1"/>
</dbReference>
<dbReference type="HOGENOM" id="CLU_006586_14_4_1"/>
<comment type="similarity">
    <text evidence="1">Belongs to the type-B carboxylesterase/lipase family.</text>
</comment>
<dbReference type="SUPFAM" id="SSF53474">
    <property type="entry name" value="alpha/beta-Hydrolases"/>
    <property type="match status" value="1"/>
</dbReference>
<comment type="caution">
    <text evidence="5">The sequence shown here is derived from an EMBL/GenBank/DDBJ whole genome shotgun (WGS) entry which is preliminary data.</text>
</comment>
<evidence type="ECO:0000256" key="3">
    <source>
        <dbReference type="SAM" id="MobiDB-lite"/>
    </source>
</evidence>
<dbReference type="GO" id="GO:0016787">
    <property type="term" value="F:hydrolase activity"/>
    <property type="evidence" value="ECO:0007669"/>
    <property type="project" value="UniProtKB-KW"/>
</dbReference>
<protein>
    <submittedName>
        <fullName evidence="5">Para-nitrobenzyl esterase</fullName>
    </submittedName>
</protein>
<dbReference type="InterPro" id="IPR029058">
    <property type="entry name" value="AB_hydrolase_fold"/>
</dbReference>
<dbReference type="InterPro" id="IPR011990">
    <property type="entry name" value="TPR-like_helical_dom_sf"/>
</dbReference>
<dbReference type="Pfam" id="PF00135">
    <property type="entry name" value="COesterase"/>
    <property type="match status" value="1"/>
</dbReference>
<dbReference type="SUPFAM" id="SSF48452">
    <property type="entry name" value="TPR-like"/>
    <property type="match status" value="1"/>
</dbReference>
<gene>
    <name evidence="5" type="ORF">GQ26_0052530</name>
</gene>
<sequence length="791" mass="87337">MAQSAFDRPQPKRSPNESNDAESDDEFHDAHFPADEEAKLLEESNNCKAEANKQFATAAYSDAISTYDRALASCPNYLDYEIAVLKSNISACYLKLEDWKAAVDAATASIDNLDRCLPKPKEADKDDATKTTDVATDAIVELPDDDEDEAKQLQRLQQNDKRRDDIKRIRAKALMRRARARTELDGWANLQGAEEDYKELARMDNLPPQDQKVVQRGLRELPPRIQTARENEMGEMMGKLKETLSVGKMTALLQTTYLGQVQGKNIDGVTHYRGIKYASLRNRLADAELIASRTPEEGILDATKDGPTAPSLINGCEFEQSAIQQTLPKKELPQSDTECLNLNIAVPEGTTSASRLPVLLFIHGGGLNIGANSWPQFDWTRVINLSVEKGVPILAVGPNYRLGAFGFLTSDELRAAGYKANNGFRDQRTAIEWVHRHIRDFGGDPDNITLAGMSAGGASTTQHLHSTTPLCKRAISMSGQNILMSPLLYEVHEKSYEAAIKAWGFDKLSPEDRIKAIIESPAAELVEKMPPDVSPNFAVDGDLIPNAPTFAQISDKSTASYPVGKSWCKEILIGDAQHDTSIFAALLGFQAKNAAPRFISALETALSAYPVEISSQILASYNISSTTPDKEAFDRILELTDDILFYAPVLAYAAGWPEAGNAYVYYFNEQNPFEGPFKGQSAHILDLAYFYQNFNDYLTPEQQEVARAFAEDLLKFVAGKAPWEPCKDMSEGFRARVFGPSGKQQVRRLVKEAYGGETQRRGVIPKLASEKGVKLDDLTGVFFAFLGSFSP</sequence>
<proteinExistence type="inferred from homology"/>
<dbReference type="eggNOG" id="KOG1516">
    <property type="taxonomic scope" value="Eukaryota"/>
</dbReference>
<feature type="region of interest" description="Disordered" evidence="3">
    <location>
        <begin position="1"/>
        <end position="33"/>
    </location>
</feature>
<evidence type="ECO:0000259" key="4">
    <source>
        <dbReference type="Pfam" id="PF00135"/>
    </source>
</evidence>
<dbReference type="InterPro" id="IPR019826">
    <property type="entry name" value="Carboxylesterase_B_AS"/>
</dbReference>
<dbReference type="Gene3D" id="3.40.50.1820">
    <property type="entry name" value="alpha/beta hydrolase"/>
    <property type="match status" value="1"/>
</dbReference>
<keyword evidence="2" id="KW-0378">Hydrolase</keyword>
<reference evidence="5" key="1">
    <citation type="journal article" date="2014" name="PLoS Genet.">
        <title>Signature Gene Expression Reveals Novel Clues to the Molecular Mechanisms of Dimorphic Transition in Penicillium marneffei.</title>
        <authorList>
            <person name="Yang E."/>
            <person name="Wang G."/>
            <person name="Cai J."/>
            <person name="Woo P.C."/>
            <person name="Lau S.K."/>
            <person name="Yuen K.-Y."/>
            <person name="Chow W.-N."/>
            <person name="Lin X."/>
        </authorList>
    </citation>
    <scope>NUCLEOTIDE SEQUENCE [LARGE SCALE GENOMIC DNA]</scope>
    <source>
        <strain evidence="5">PM1</strain>
    </source>
</reference>
<dbReference type="Gene3D" id="1.25.40.10">
    <property type="entry name" value="Tetratricopeptide repeat domain"/>
    <property type="match status" value="1"/>
</dbReference>
<name>A0A093VXZ1_TALMA</name>
<organism evidence="5">
    <name type="scientific">Talaromyces marneffei PM1</name>
    <dbReference type="NCBI Taxonomy" id="1077442"/>
    <lineage>
        <taxon>Eukaryota</taxon>
        <taxon>Fungi</taxon>
        <taxon>Dikarya</taxon>
        <taxon>Ascomycota</taxon>
        <taxon>Pezizomycotina</taxon>
        <taxon>Eurotiomycetes</taxon>
        <taxon>Eurotiomycetidae</taxon>
        <taxon>Eurotiales</taxon>
        <taxon>Trichocomaceae</taxon>
        <taxon>Talaromyces</taxon>
        <taxon>Talaromyces sect. Talaromyces</taxon>
    </lineage>
</organism>
<dbReference type="InterPro" id="IPR002018">
    <property type="entry name" value="CarbesteraseB"/>
</dbReference>
<dbReference type="ESTHER" id="penma-b6q788">
    <property type="family name" value="Fungal_carboxylesterase_lipase"/>
</dbReference>
<dbReference type="AlphaFoldDB" id="A0A093VXZ1"/>
<feature type="domain" description="Carboxylesterase type B" evidence="4">
    <location>
        <begin position="254"/>
        <end position="722"/>
    </location>
</feature>
<dbReference type="PANTHER" id="PTHR43142">
    <property type="entry name" value="CARBOXYLIC ESTER HYDROLASE"/>
    <property type="match status" value="1"/>
</dbReference>
<dbReference type="PROSITE" id="PS00122">
    <property type="entry name" value="CARBOXYLESTERASE_B_1"/>
    <property type="match status" value="1"/>
</dbReference>
<accession>A0A093VXZ1</accession>
<evidence type="ECO:0000313" key="5">
    <source>
        <dbReference type="EMBL" id="KFX51471.1"/>
    </source>
</evidence>